<dbReference type="EMBL" id="CACVKT020006264">
    <property type="protein sequence ID" value="CAC5400618.1"/>
    <property type="molecule type" value="Genomic_DNA"/>
</dbReference>
<accession>A0A6J8CVR8</accession>
<dbReference type="AlphaFoldDB" id="A0A6J8CVR8"/>
<keyword evidence="2" id="KW-1185">Reference proteome</keyword>
<reference evidence="1 2" key="1">
    <citation type="submission" date="2020-06" db="EMBL/GenBank/DDBJ databases">
        <authorList>
            <person name="Li R."/>
            <person name="Bekaert M."/>
        </authorList>
    </citation>
    <scope>NUCLEOTIDE SEQUENCE [LARGE SCALE GENOMIC DNA]</scope>
    <source>
        <strain evidence="2">wild</strain>
    </source>
</reference>
<dbReference type="OrthoDB" id="6122620at2759"/>
<gene>
    <name evidence="1" type="ORF">MCOR_34783</name>
</gene>
<organism evidence="1 2">
    <name type="scientific">Mytilus coruscus</name>
    <name type="common">Sea mussel</name>
    <dbReference type="NCBI Taxonomy" id="42192"/>
    <lineage>
        <taxon>Eukaryota</taxon>
        <taxon>Metazoa</taxon>
        <taxon>Spiralia</taxon>
        <taxon>Lophotrochozoa</taxon>
        <taxon>Mollusca</taxon>
        <taxon>Bivalvia</taxon>
        <taxon>Autobranchia</taxon>
        <taxon>Pteriomorphia</taxon>
        <taxon>Mytilida</taxon>
        <taxon>Mytiloidea</taxon>
        <taxon>Mytilidae</taxon>
        <taxon>Mytilinae</taxon>
        <taxon>Mytilus</taxon>
    </lineage>
</organism>
<proteinExistence type="predicted"/>
<evidence type="ECO:0000313" key="1">
    <source>
        <dbReference type="EMBL" id="CAC5400618.1"/>
    </source>
</evidence>
<sequence length="163" mass="19028">MIFSEICVDISDFSLQGNGLSHRWKYDSGADCDTRRVPDIFKHMIKNWFPTATVERMIKTDIGIFFNQISPAENKIIQSLKFSQYMKVDGPLMDKIIKHFKLIQEPTKGWGKIPEANHINQGDDAERMRKLRNDYVHEPNSTISDEKFHDFFNKSIEIAGRLY</sequence>
<dbReference type="Proteomes" id="UP000507470">
    <property type="component" value="Unassembled WGS sequence"/>
</dbReference>
<protein>
    <submittedName>
        <fullName evidence="1">Uncharacterized protein</fullName>
    </submittedName>
</protein>
<evidence type="ECO:0000313" key="2">
    <source>
        <dbReference type="Proteomes" id="UP000507470"/>
    </source>
</evidence>
<name>A0A6J8CVR8_MYTCO</name>